<gene>
    <name evidence="5" type="ORF">N7493_001406</name>
</gene>
<keyword evidence="2 3" id="KW-0040">ANK repeat</keyword>
<accession>A0AAD6HUE1</accession>
<evidence type="ECO:0000313" key="5">
    <source>
        <dbReference type="EMBL" id="KAJ5738251.1"/>
    </source>
</evidence>
<dbReference type="PANTHER" id="PTHR24198:SF194">
    <property type="entry name" value="INVERSIN-A"/>
    <property type="match status" value="1"/>
</dbReference>
<dbReference type="Pfam" id="PF12796">
    <property type="entry name" value="Ank_2"/>
    <property type="match status" value="5"/>
</dbReference>
<proteinExistence type="predicted"/>
<dbReference type="PROSITE" id="PS50088">
    <property type="entry name" value="ANK_REPEAT"/>
    <property type="match status" value="10"/>
</dbReference>
<dbReference type="InterPro" id="IPR002110">
    <property type="entry name" value="Ankyrin_rpt"/>
</dbReference>
<keyword evidence="1" id="KW-0677">Repeat</keyword>
<comment type="caution">
    <text evidence="5">The sequence shown here is derived from an EMBL/GenBank/DDBJ whole genome shotgun (WGS) entry which is preliminary data.</text>
</comment>
<feature type="repeat" description="ANK" evidence="3">
    <location>
        <begin position="409"/>
        <end position="441"/>
    </location>
</feature>
<dbReference type="EMBL" id="JAQJAN010000002">
    <property type="protein sequence ID" value="KAJ5738251.1"/>
    <property type="molecule type" value="Genomic_DNA"/>
</dbReference>
<dbReference type="PROSITE" id="PS50297">
    <property type="entry name" value="ANK_REP_REGION"/>
    <property type="match status" value="6"/>
</dbReference>
<dbReference type="Pfam" id="PF00023">
    <property type="entry name" value="Ank"/>
    <property type="match status" value="2"/>
</dbReference>
<dbReference type="PRINTS" id="PR01415">
    <property type="entry name" value="ANKYRIN"/>
</dbReference>
<dbReference type="Proteomes" id="UP001215712">
    <property type="component" value="Unassembled WGS sequence"/>
</dbReference>
<protein>
    <submittedName>
        <fullName evidence="5">Mg2+ transporter protein CorA-like/Zinc transport protein ZntB</fullName>
    </submittedName>
</protein>
<feature type="repeat" description="ANK" evidence="3">
    <location>
        <begin position="691"/>
        <end position="723"/>
    </location>
</feature>
<dbReference type="PANTHER" id="PTHR24198">
    <property type="entry name" value="ANKYRIN REPEAT AND PROTEIN KINASE DOMAIN-CONTAINING PROTEIN"/>
    <property type="match status" value="1"/>
</dbReference>
<reference evidence="5" key="2">
    <citation type="submission" date="2023-01" db="EMBL/GenBank/DDBJ databases">
        <authorList>
            <person name="Petersen C."/>
        </authorList>
    </citation>
    <scope>NUCLEOTIDE SEQUENCE</scope>
    <source>
        <strain evidence="5">IBT 17514</strain>
    </source>
</reference>
<feature type="repeat" description="ANK" evidence="3">
    <location>
        <begin position="793"/>
        <end position="825"/>
    </location>
</feature>
<feature type="repeat" description="ANK" evidence="3">
    <location>
        <begin position="591"/>
        <end position="623"/>
    </location>
</feature>
<keyword evidence="6" id="KW-1185">Reference proteome</keyword>
<feature type="repeat" description="ANK" evidence="3">
    <location>
        <begin position="140"/>
        <end position="172"/>
    </location>
</feature>
<evidence type="ECO:0000256" key="1">
    <source>
        <dbReference type="ARBA" id="ARBA00022737"/>
    </source>
</evidence>
<evidence type="ECO:0000256" key="2">
    <source>
        <dbReference type="ARBA" id="ARBA00023043"/>
    </source>
</evidence>
<evidence type="ECO:0000256" key="3">
    <source>
        <dbReference type="PROSITE-ProRule" id="PRU00023"/>
    </source>
</evidence>
<reference evidence="5" key="1">
    <citation type="journal article" date="2023" name="IMA Fungus">
        <title>Comparative genomic study of the Penicillium genus elucidates a diverse pangenome and 15 lateral gene transfer events.</title>
        <authorList>
            <person name="Petersen C."/>
            <person name="Sorensen T."/>
            <person name="Nielsen M.R."/>
            <person name="Sondergaard T.E."/>
            <person name="Sorensen J.L."/>
            <person name="Fitzpatrick D.A."/>
            <person name="Frisvad J.C."/>
            <person name="Nielsen K.L."/>
        </authorList>
    </citation>
    <scope>NUCLEOTIDE SEQUENCE</scope>
    <source>
        <strain evidence="5">IBT 17514</strain>
    </source>
</reference>
<feature type="repeat" description="ANK" evidence="3">
    <location>
        <begin position="476"/>
        <end position="508"/>
    </location>
</feature>
<dbReference type="Gene3D" id="1.25.40.20">
    <property type="entry name" value="Ankyrin repeat-containing domain"/>
    <property type="match status" value="6"/>
</dbReference>
<evidence type="ECO:0000313" key="6">
    <source>
        <dbReference type="Proteomes" id="UP001215712"/>
    </source>
</evidence>
<dbReference type="SMART" id="SM00248">
    <property type="entry name" value="ANK"/>
    <property type="match status" value="23"/>
</dbReference>
<feature type="repeat" description="ANK" evidence="3">
    <location>
        <begin position="71"/>
        <end position="103"/>
    </location>
</feature>
<feature type="repeat" description="ANK" evidence="3">
    <location>
        <begin position="760"/>
        <end position="792"/>
    </location>
</feature>
<dbReference type="InterPro" id="IPR036770">
    <property type="entry name" value="Ankyrin_rpt-contain_sf"/>
</dbReference>
<dbReference type="SUPFAM" id="SSF48403">
    <property type="entry name" value="Ankyrin repeat"/>
    <property type="match status" value="4"/>
</dbReference>
<organism evidence="5 6">
    <name type="scientific">Penicillium malachiteum</name>
    <dbReference type="NCBI Taxonomy" id="1324776"/>
    <lineage>
        <taxon>Eukaryota</taxon>
        <taxon>Fungi</taxon>
        <taxon>Dikarya</taxon>
        <taxon>Ascomycota</taxon>
        <taxon>Pezizomycotina</taxon>
        <taxon>Eurotiomycetes</taxon>
        <taxon>Eurotiomycetidae</taxon>
        <taxon>Eurotiales</taxon>
        <taxon>Aspergillaceae</taxon>
        <taxon>Penicillium</taxon>
    </lineage>
</organism>
<feature type="compositionally biased region" description="Basic and acidic residues" evidence="4">
    <location>
        <begin position="1324"/>
        <end position="1348"/>
    </location>
</feature>
<sequence>MRLTFLDKHDFDSSTGSSCSPGNKLSYWGQKIKDQIIDGDGKALESTLMGHAETIEERFSYRFKDNDYDTKALTFLILAAGLGRYAMVRMLLASGADENAITSSGGSPASFLAAEMGYLEILKVFFHSQRALVMETKNKWKQTALMRAASFGRLSIIEFLLENLANTAARDEDGSSAFLMACMNGHLGVVERFMELRPEVVDEKDDNGRNGLLCAAVDGKLSVVEYLMKKPAMIETKDLKGDSAFTLACMAGHLNVVERLMELRPEVAEEKNDSGRNGLLCAAIDGNVSIVEYLMKTPAMMKPRDESGDSAFTLACYFGHLPVVKELIANTPEVLKEADNDGRTGLLCAAWNDKLEIVQYLINDKDAKFDDQDESGFTVLHLASHRGNVGMVKSILQKSTSLLEITSVYGQTPLLSAAEESKPAVAQILLQNGADIKHQNNQKDTALHIASRDGSTELARALIESSKDPLEIRNASHQTPLLTAVTNKHYDIVDILLGAGANINAQDDNGRTALSFAAEHGNQSLVKTLVGEKKAILDIQDNSTKTALLLAVENGSPEIVSFLLQAAENKQRDAVNLLLKSGADLWTKDEDAWTVFHYAARSGDLEIVQELLTQNPSFSKEQNNLGQTGLVIAANNLQSSVVDFLFNHENENHSEDEGFAVLTYAITEGHLDLTKSILQRFSRLASRKNESGDVPLFTAIKSKELDVIEYILTVNVDLGIKDGRGSNLLHCATKNGLLDTMKFLLTQKPDLINERDSDSGGRTPLTIAIWKNEDSLISLLLQNKANVNVQDDSGDTALHSACRFSSPEIVQKLIEAGAEPTTTGEYDSTPLHHAARSGNLQKVDMILEWLSDNSKGRWTVAEDTVGDTPLNDAIIFEQFSIAFKLLGSHSYFPKHPSDDKIYISSQREREKVANWLIAWAIDSTSDQIREHVSVVAYWAILNDQQELLSAILKKGKLPRLDSQDGSTWAHIAALGNNYGALETHSDWPLCLLDRTKKRITPLYLAAKRGNLSLLHRLLNSIDQVDSARALEAIIHETEEKETLLSITAAEEGPGEKSSSLNMLWDNLCSEKMRPAMKNTLKSFNANTDRLMEQAARRYIRGASDSKPLEYLLSLVQDIHGKPNSNGSQETKHSSTTGEWTILQLVVYYQFPLALWCLLSSRRYNREIHIMECNAVNGKWSKHKKELTDIIGDILVTPPPRKPLDTQLLPKNLEEFCKRDRLGTLSTQQGSILDLFTTENHKIAYQHKQAYLKNIIYDEGPDEIMRKEGFKDFRALRDRIHSSEKPAQRSDEGQKPKEKVKPDLKSQPAPADGDGALKNVTSNAETEKKAPHNLKDKIPSSEGDSKEGLSSRPLKKYRWIHLPVNDVSHLPLN</sequence>
<feature type="region of interest" description="Disordered" evidence="4">
    <location>
        <begin position="1278"/>
        <end position="1359"/>
    </location>
</feature>
<feature type="compositionally biased region" description="Basic and acidic residues" evidence="4">
    <location>
        <begin position="1278"/>
        <end position="1303"/>
    </location>
</feature>
<feature type="repeat" description="ANK" evidence="3">
    <location>
        <begin position="442"/>
        <end position="468"/>
    </location>
</feature>
<name>A0AAD6HUE1_9EURO</name>
<feature type="repeat" description="ANK" evidence="3">
    <location>
        <begin position="375"/>
        <end position="407"/>
    </location>
</feature>
<evidence type="ECO:0000256" key="4">
    <source>
        <dbReference type="SAM" id="MobiDB-lite"/>
    </source>
</evidence>